<dbReference type="PANTHER" id="PTHR15503:SF45">
    <property type="entry name" value="RNA-DIRECTED DNA POLYMERASE HOMOLOG"/>
    <property type="match status" value="1"/>
</dbReference>
<evidence type="ECO:0000256" key="1">
    <source>
        <dbReference type="SAM" id="MobiDB-lite"/>
    </source>
</evidence>
<dbReference type="PROSITE" id="PS00141">
    <property type="entry name" value="ASP_PROTEASE"/>
    <property type="match status" value="1"/>
</dbReference>
<dbReference type="Pfam" id="PF08284">
    <property type="entry name" value="RVP_2"/>
    <property type="match status" value="1"/>
</dbReference>
<dbReference type="InterPro" id="IPR032567">
    <property type="entry name" value="RTL1-rel"/>
</dbReference>
<feature type="compositionally biased region" description="Acidic residues" evidence="1">
    <location>
        <begin position="1"/>
        <end position="10"/>
    </location>
</feature>
<feature type="compositionally biased region" description="Acidic residues" evidence="1">
    <location>
        <begin position="41"/>
        <end position="65"/>
    </location>
</feature>
<feature type="compositionally biased region" description="Acidic residues" evidence="1">
    <location>
        <begin position="72"/>
        <end position="93"/>
    </location>
</feature>
<dbReference type="GO" id="GO:0004190">
    <property type="term" value="F:aspartic-type endopeptidase activity"/>
    <property type="evidence" value="ECO:0007669"/>
    <property type="project" value="InterPro"/>
</dbReference>
<dbReference type="InterPro" id="IPR021109">
    <property type="entry name" value="Peptidase_aspartic_dom_sf"/>
</dbReference>
<dbReference type="GO" id="GO:0006508">
    <property type="term" value="P:proteolysis"/>
    <property type="evidence" value="ECO:0007669"/>
    <property type="project" value="InterPro"/>
</dbReference>
<reference evidence="2" key="1">
    <citation type="journal article" date="2019" name="Sci. Rep.">
        <title>Draft genome of Tanacetum cinerariifolium, the natural source of mosquito coil.</title>
        <authorList>
            <person name="Yamashiro T."/>
            <person name="Shiraishi A."/>
            <person name="Satake H."/>
            <person name="Nakayama K."/>
        </authorList>
    </citation>
    <scope>NUCLEOTIDE SEQUENCE</scope>
</reference>
<proteinExistence type="predicted"/>
<feature type="region of interest" description="Disordered" evidence="1">
    <location>
        <begin position="216"/>
        <end position="256"/>
    </location>
</feature>
<name>A0A6L2KSH9_TANCI</name>
<comment type="caution">
    <text evidence="2">The sequence shown here is derived from an EMBL/GenBank/DDBJ whole genome shotgun (WGS) entry which is preliminary data.</text>
</comment>
<dbReference type="CDD" id="cd00303">
    <property type="entry name" value="retropepsin_like"/>
    <property type="match status" value="1"/>
</dbReference>
<dbReference type="InterPro" id="IPR001969">
    <property type="entry name" value="Aspartic_peptidase_AS"/>
</dbReference>
<sequence>MEIEEEEPEEEPVKEPEPLPGHGDQFDAHPNPQPGNMNGWVDDDDDVEEEEEENMDADIEEDDVAEIIFSYEAEEADDKPEAEDADDELEVEEAGVGPEAEGADVELKAEEPVVYRRPLLGLVPKGRLLYAKIRKMEREILHHDLSGVKETLGKVVDRLKVLEGEENATLRKKLAEKEVLLDLTHMERDRAEKRLSESIWWNKGFYLEMVCKGAVPKPPSDDEGPERPRKTSKKSDGDEGPSDPRESLKIMPPKPMSEARMREIIHDQFATSMNEFMANMNSGAGGPGGASGSGGTGGNADETGVRGTGPTVPELTGCTYATFIKCDPLPFNGTKGAVEEFCPRSMIQRMEQELYNLRMKGMDIDGYINRFHELALLCPRMVEPEAVKEDPKVVTGTFLLNNHFATALFDSGADRSFVSTKFSTLINIKPVEIDTSYEVELADRNIVSTNNILKGCTLNLINHSFPIDLMVIELGIFDIVIGMDWLSKNDAAILCGEKKVRIPLKNKALIIEGDRNQSRLKIISCIKARKYIENGCELFLAQVTETVSKEKRVEDVPVIRDFPKVFLKDLPGLPPPRQVEFRIDPIPGATPVA</sequence>
<keyword evidence="2" id="KW-0808">Transferase</keyword>
<dbReference type="AlphaFoldDB" id="A0A6L2KSH9"/>
<keyword evidence="2" id="KW-0548">Nucleotidyltransferase</keyword>
<keyword evidence="2" id="KW-0695">RNA-directed DNA polymerase</keyword>
<gene>
    <name evidence="2" type="ORF">Tci_024396</name>
</gene>
<feature type="region of interest" description="Disordered" evidence="1">
    <location>
        <begin position="1"/>
        <end position="102"/>
    </location>
</feature>
<protein>
    <submittedName>
        <fullName evidence="2">Reverse transcriptase domain-containing protein</fullName>
    </submittedName>
</protein>
<dbReference type="GO" id="GO:0003964">
    <property type="term" value="F:RNA-directed DNA polymerase activity"/>
    <property type="evidence" value="ECO:0007669"/>
    <property type="project" value="UniProtKB-KW"/>
</dbReference>
<dbReference type="SUPFAM" id="SSF50630">
    <property type="entry name" value="Acid proteases"/>
    <property type="match status" value="1"/>
</dbReference>
<dbReference type="Gene3D" id="2.40.70.10">
    <property type="entry name" value="Acid Proteases"/>
    <property type="match status" value="1"/>
</dbReference>
<feature type="compositionally biased region" description="Basic and acidic residues" evidence="1">
    <location>
        <begin position="225"/>
        <end position="248"/>
    </location>
</feature>
<accession>A0A6L2KSH9</accession>
<feature type="non-terminal residue" evidence="2">
    <location>
        <position position="593"/>
    </location>
</feature>
<dbReference type="EMBL" id="BKCJ010003013">
    <property type="protein sequence ID" value="GEU52418.1"/>
    <property type="molecule type" value="Genomic_DNA"/>
</dbReference>
<evidence type="ECO:0000313" key="2">
    <source>
        <dbReference type="EMBL" id="GEU52418.1"/>
    </source>
</evidence>
<feature type="region of interest" description="Disordered" evidence="1">
    <location>
        <begin position="280"/>
        <end position="308"/>
    </location>
</feature>
<dbReference type="PANTHER" id="PTHR15503">
    <property type="entry name" value="LDOC1 RELATED"/>
    <property type="match status" value="1"/>
</dbReference>
<feature type="compositionally biased region" description="Gly residues" evidence="1">
    <location>
        <begin position="283"/>
        <end position="298"/>
    </location>
</feature>
<organism evidence="2">
    <name type="scientific">Tanacetum cinerariifolium</name>
    <name type="common">Dalmatian daisy</name>
    <name type="synonym">Chrysanthemum cinerariifolium</name>
    <dbReference type="NCBI Taxonomy" id="118510"/>
    <lineage>
        <taxon>Eukaryota</taxon>
        <taxon>Viridiplantae</taxon>
        <taxon>Streptophyta</taxon>
        <taxon>Embryophyta</taxon>
        <taxon>Tracheophyta</taxon>
        <taxon>Spermatophyta</taxon>
        <taxon>Magnoliopsida</taxon>
        <taxon>eudicotyledons</taxon>
        <taxon>Gunneridae</taxon>
        <taxon>Pentapetalae</taxon>
        <taxon>asterids</taxon>
        <taxon>campanulids</taxon>
        <taxon>Asterales</taxon>
        <taxon>Asteraceae</taxon>
        <taxon>Asteroideae</taxon>
        <taxon>Anthemideae</taxon>
        <taxon>Anthemidinae</taxon>
        <taxon>Tanacetum</taxon>
    </lineage>
</organism>